<name>A0A383DPB1_9ZZZZ</name>
<dbReference type="GO" id="GO:0006281">
    <property type="term" value="P:DNA repair"/>
    <property type="evidence" value="ECO:0007669"/>
    <property type="project" value="InterPro"/>
</dbReference>
<sequence length="204" mass="24138">MQWDDIGYLVLKNKYNENSVIAEIYTEHHGKCSGIIFGATSKKIKNYLQIGNKLYVNYNYKNDGVLGYFKIEILKAHTPYYFENKKKLLCIISAMNLIKLLTVDLQENIKIFNLFNDLFIIFKKDNWIKEYIFWELKLLEFVGYNLNLKKIAKSEILKNEILYFVKSNSEKKYIPNFLIDLNENDLDNQTLFNGLKLVGDFLEK</sequence>
<dbReference type="NCBIfam" id="TIGR00613">
    <property type="entry name" value="reco"/>
    <property type="match status" value="1"/>
</dbReference>
<dbReference type="AlphaFoldDB" id="A0A383DPB1"/>
<dbReference type="InterPro" id="IPR012340">
    <property type="entry name" value="NA-bd_OB-fold"/>
</dbReference>
<evidence type="ECO:0000313" key="2">
    <source>
        <dbReference type="EMBL" id="SVE46326.1"/>
    </source>
</evidence>
<dbReference type="InterPro" id="IPR003717">
    <property type="entry name" value="RecO"/>
</dbReference>
<organism evidence="2">
    <name type="scientific">marine metagenome</name>
    <dbReference type="NCBI Taxonomy" id="408172"/>
    <lineage>
        <taxon>unclassified sequences</taxon>
        <taxon>metagenomes</taxon>
        <taxon>ecological metagenomes</taxon>
    </lineage>
</organism>
<proteinExistence type="predicted"/>
<dbReference type="Gene3D" id="2.40.50.140">
    <property type="entry name" value="Nucleic acid-binding proteins"/>
    <property type="match status" value="1"/>
</dbReference>
<dbReference type="Pfam" id="PF11967">
    <property type="entry name" value="RecO_N"/>
    <property type="match status" value="1"/>
</dbReference>
<feature type="non-terminal residue" evidence="2">
    <location>
        <position position="204"/>
    </location>
</feature>
<evidence type="ECO:0000259" key="1">
    <source>
        <dbReference type="Pfam" id="PF11967"/>
    </source>
</evidence>
<accession>A0A383DPB1</accession>
<dbReference type="EMBL" id="UINC01219037">
    <property type="protein sequence ID" value="SVE46326.1"/>
    <property type="molecule type" value="Genomic_DNA"/>
</dbReference>
<protein>
    <recommendedName>
        <fullName evidence="1">DNA replication/recombination mediator RecO N-terminal domain-containing protein</fullName>
    </recommendedName>
</protein>
<feature type="domain" description="DNA replication/recombination mediator RecO N-terminal" evidence="1">
    <location>
        <begin position="1"/>
        <end position="73"/>
    </location>
</feature>
<gene>
    <name evidence="2" type="ORF">METZ01_LOCUS499180</name>
</gene>
<dbReference type="InterPro" id="IPR022572">
    <property type="entry name" value="DNA_rep/recomb_RecO_N"/>
</dbReference>
<reference evidence="2" key="1">
    <citation type="submission" date="2018-05" db="EMBL/GenBank/DDBJ databases">
        <authorList>
            <person name="Lanie J.A."/>
            <person name="Ng W.-L."/>
            <person name="Kazmierczak K.M."/>
            <person name="Andrzejewski T.M."/>
            <person name="Davidsen T.M."/>
            <person name="Wayne K.J."/>
            <person name="Tettelin H."/>
            <person name="Glass J.I."/>
            <person name="Rusch D."/>
            <person name="Podicherti R."/>
            <person name="Tsui H.-C.T."/>
            <person name="Winkler M.E."/>
        </authorList>
    </citation>
    <scope>NUCLEOTIDE SEQUENCE</scope>
</reference>
<dbReference type="GO" id="GO:0006310">
    <property type="term" value="P:DNA recombination"/>
    <property type="evidence" value="ECO:0007669"/>
    <property type="project" value="InterPro"/>
</dbReference>